<dbReference type="Gene3D" id="3.30.420.10">
    <property type="entry name" value="Ribonuclease H-like superfamily/Ribonuclease H"/>
    <property type="match status" value="1"/>
</dbReference>
<evidence type="ECO:0000256" key="3">
    <source>
        <dbReference type="ARBA" id="ARBA00022839"/>
    </source>
</evidence>
<dbReference type="Proteomes" id="UP000242847">
    <property type="component" value="Unassembled WGS sequence"/>
</dbReference>
<dbReference type="GO" id="GO:0008408">
    <property type="term" value="F:3'-5' exonuclease activity"/>
    <property type="evidence" value="ECO:0007669"/>
    <property type="project" value="TreeGrafter"/>
</dbReference>
<dbReference type="InterPro" id="IPR012337">
    <property type="entry name" value="RNaseH-like_sf"/>
</dbReference>
<dbReference type="PANTHER" id="PTHR30231">
    <property type="entry name" value="DNA POLYMERASE III SUBUNIT EPSILON"/>
    <property type="match status" value="1"/>
</dbReference>
<dbReference type="RefSeq" id="WP_083727836.1">
    <property type="nucleotide sequence ID" value="NZ_FOUD01000023.1"/>
</dbReference>
<evidence type="ECO:0000256" key="1">
    <source>
        <dbReference type="ARBA" id="ARBA00022722"/>
    </source>
</evidence>
<proteinExistence type="predicted"/>
<evidence type="ECO:0000259" key="4">
    <source>
        <dbReference type="SMART" id="SM00479"/>
    </source>
</evidence>
<gene>
    <name evidence="5" type="ORF">BXT89_11585</name>
</gene>
<dbReference type="OrthoDB" id="5497329at2"/>
<reference evidence="5 6" key="1">
    <citation type="submission" date="2017-01" db="EMBL/GenBank/DDBJ databases">
        <title>Draft genome sequence of Pseudomonas pachastrellae type strain CCUG 46540T from a deep sea.</title>
        <authorList>
            <person name="Gomila M."/>
            <person name="Mulet M."/>
            <person name="Lalucat J."/>
            <person name="Garcia-Valdes E."/>
        </authorList>
    </citation>
    <scope>NUCLEOTIDE SEQUENCE [LARGE SCALE GENOMIC DNA]</scope>
    <source>
        <strain evidence="5 6">CCUG 46540</strain>
    </source>
</reference>
<dbReference type="InterPro" id="IPR013520">
    <property type="entry name" value="Ribonucl_H"/>
</dbReference>
<dbReference type="SMART" id="SM00479">
    <property type="entry name" value="EXOIII"/>
    <property type="match status" value="1"/>
</dbReference>
<dbReference type="GO" id="GO:0006259">
    <property type="term" value="P:DNA metabolic process"/>
    <property type="evidence" value="ECO:0007669"/>
    <property type="project" value="UniProtKB-ARBA"/>
</dbReference>
<evidence type="ECO:0000256" key="2">
    <source>
        <dbReference type="ARBA" id="ARBA00022801"/>
    </source>
</evidence>
<dbReference type="Pfam" id="PF00929">
    <property type="entry name" value="RNase_T"/>
    <property type="match status" value="1"/>
</dbReference>
<dbReference type="InterPro" id="IPR036397">
    <property type="entry name" value="RNaseH_sf"/>
</dbReference>
<organism evidence="5 6">
    <name type="scientific">Halopseudomonas pachastrellae</name>
    <dbReference type="NCBI Taxonomy" id="254161"/>
    <lineage>
        <taxon>Bacteria</taxon>
        <taxon>Pseudomonadati</taxon>
        <taxon>Pseudomonadota</taxon>
        <taxon>Gammaproteobacteria</taxon>
        <taxon>Pseudomonadales</taxon>
        <taxon>Pseudomonadaceae</taxon>
        <taxon>Halopseudomonas</taxon>
    </lineage>
</organism>
<keyword evidence="3" id="KW-0269">Exonuclease</keyword>
<accession>A0A1S8DFT3</accession>
<dbReference type="PANTHER" id="PTHR30231:SF4">
    <property type="entry name" value="PROTEIN NEN2"/>
    <property type="match status" value="1"/>
</dbReference>
<dbReference type="STRING" id="254161.SAMN05216256_1239"/>
<protein>
    <submittedName>
        <fullName evidence="5">DNA polymerase III subunit epsilon</fullName>
    </submittedName>
</protein>
<evidence type="ECO:0000313" key="6">
    <source>
        <dbReference type="Proteomes" id="UP000242847"/>
    </source>
</evidence>
<dbReference type="EMBL" id="MUBC01000023">
    <property type="protein sequence ID" value="ONM43709.1"/>
    <property type="molecule type" value="Genomic_DNA"/>
</dbReference>
<dbReference type="GO" id="GO:0003676">
    <property type="term" value="F:nucleic acid binding"/>
    <property type="evidence" value="ECO:0007669"/>
    <property type="project" value="InterPro"/>
</dbReference>
<keyword evidence="2" id="KW-0378">Hydrolase</keyword>
<dbReference type="CDD" id="cd06127">
    <property type="entry name" value="DEDDh"/>
    <property type="match status" value="1"/>
</dbReference>
<keyword evidence="1" id="KW-0540">Nuclease</keyword>
<comment type="caution">
    <text evidence="5">The sequence shown here is derived from an EMBL/GenBank/DDBJ whole genome shotgun (WGS) entry which is preliminary data.</text>
</comment>
<feature type="domain" description="Exonuclease" evidence="4">
    <location>
        <begin position="40"/>
        <end position="209"/>
    </location>
</feature>
<dbReference type="SUPFAM" id="SSF53098">
    <property type="entry name" value="Ribonuclease H-like"/>
    <property type="match status" value="1"/>
</dbReference>
<evidence type="ECO:0000313" key="5">
    <source>
        <dbReference type="EMBL" id="ONM43709.1"/>
    </source>
</evidence>
<dbReference type="AlphaFoldDB" id="A0A1S8DFT3"/>
<keyword evidence="6" id="KW-1185">Reference proteome</keyword>
<sequence length="236" mass="26355">MNPLSWLGARRQVLNSEQQARLARLSAPQALDDTPLEGCRLVVVDLETSGLNVNRDRILSVGAVVVENGCIDLGSQYECTLFQENHRVTESVLIHGIAPSEVARGVAPADALLDFMSFADNAVFVAFHAAFDQRMLQRGLRQTLNTRLRHVFLDVAELAPMLYPEVTGRKTLDDWQDYFQLRNSQRHHAAADALATAEILLILLSRARAQGIATLAELNGRLRHWRRLRQARIGSL</sequence>
<name>A0A1S8DFT3_9GAMM</name>